<evidence type="ECO:0000313" key="5">
    <source>
        <dbReference type="Proteomes" id="UP000264605"/>
    </source>
</evidence>
<comment type="similarity">
    <text evidence="1">Belongs to the N-Me-Phe pilin family.</text>
</comment>
<dbReference type="NCBIfam" id="TIGR02532">
    <property type="entry name" value="IV_pilin_GFxxxE"/>
    <property type="match status" value="1"/>
</dbReference>
<proteinExistence type="inferred from homology"/>
<reference evidence="4 5" key="1">
    <citation type="submission" date="2018-08" db="EMBL/GenBank/DDBJ databases">
        <title>Draft genome sequence of Pseudoalteromonas donghaensis HJ51.</title>
        <authorList>
            <person name="Oh J."/>
            <person name="Roh D."/>
        </authorList>
    </citation>
    <scope>NUCLEOTIDE SEQUENCE [LARGE SCALE GENOMIC DNA]</scope>
    <source>
        <strain evidence="4 5">HJ51</strain>
    </source>
</reference>
<dbReference type="KEGG" id="pdj:D0907_13725"/>
<organism evidence="4 5">
    <name type="scientific">Pseudoalteromonas lipolytica</name>
    <dbReference type="NCBI Taxonomy" id="570156"/>
    <lineage>
        <taxon>Bacteria</taxon>
        <taxon>Pseudomonadati</taxon>
        <taxon>Pseudomonadota</taxon>
        <taxon>Gammaproteobacteria</taxon>
        <taxon>Alteromonadales</taxon>
        <taxon>Pseudoalteromonadaceae</taxon>
        <taxon>Pseudoalteromonas</taxon>
    </lineage>
</organism>
<dbReference type="InterPro" id="IPR012902">
    <property type="entry name" value="N_methyl_site"/>
</dbReference>
<evidence type="ECO:0000256" key="2">
    <source>
        <dbReference type="ARBA" id="ARBA00022481"/>
    </source>
</evidence>
<dbReference type="RefSeq" id="WP_118844620.1">
    <property type="nucleotide sequence ID" value="NZ_CP032090.1"/>
</dbReference>
<gene>
    <name evidence="4" type="ORF">D0907_13725</name>
</gene>
<dbReference type="EMBL" id="CP032090">
    <property type="protein sequence ID" value="AXV66263.1"/>
    <property type="molecule type" value="Genomic_DNA"/>
</dbReference>
<dbReference type="Gene3D" id="3.30.700.10">
    <property type="entry name" value="Glycoprotein, Type 4 Pilin"/>
    <property type="match status" value="1"/>
</dbReference>
<keyword evidence="3" id="KW-0472">Membrane</keyword>
<dbReference type="Proteomes" id="UP000264605">
    <property type="component" value="Chromosome"/>
</dbReference>
<dbReference type="GO" id="GO:0044096">
    <property type="term" value="C:type IV pilus"/>
    <property type="evidence" value="ECO:0007669"/>
    <property type="project" value="TreeGrafter"/>
</dbReference>
<keyword evidence="2" id="KW-0488">Methylation</keyword>
<dbReference type="AlphaFoldDB" id="A0AAD0WDB6"/>
<sequence>MTQQKQQGFTLIELMIVIAIIGILAAIALPQYQTYTKKARFSEVVLAASSAKGLVDVCFQTRGAGTLTNCDEASEIGLNAAGAAAGEHVASVAIAPTTAAITATGAATVDSVDYVLTPTPATDAGGNSLGTLTWAQTGSCIAAGIC</sequence>
<evidence type="ECO:0000256" key="1">
    <source>
        <dbReference type="ARBA" id="ARBA00005233"/>
    </source>
</evidence>
<dbReference type="InterPro" id="IPR045584">
    <property type="entry name" value="Pilin-like"/>
</dbReference>
<keyword evidence="3" id="KW-0812">Transmembrane</keyword>
<evidence type="ECO:0000256" key="3">
    <source>
        <dbReference type="SAM" id="Phobius"/>
    </source>
</evidence>
<keyword evidence="3" id="KW-1133">Transmembrane helix</keyword>
<dbReference type="PANTHER" id="PTHR30093:SF34">
    <property type="entry name" value="PREPILIN PEPTIDASE-DEPENDENT PROTEIN D"/>
    <property type="match status" value="1"/>
</dbReference>
<dbReference type="PROSITE" id="PS00409">
    <property type="entry name" value="PROKAR_NTER_METHYL"/>
    <property type="match status" value="1"/>
</dbReference>
<accession>A0AAD0WDB6</accession>
<dbReference type="GO" id="GO:0043107">
    <property type="term" value="P:type IV pilus-dependent motility"/>
    <property type="evidence" value="ECO:0007669"/>
    <property type="project" value="TreeGrafter"/>
</dbReference>
<dbReference type="GeneID" id="99506532"/>
<protein>
    <submittedName>
        <fullName evidence="4">Prepilin-type N-terminal cleavage/methylation domain-containing protein</fullName>
    </submittedName>
</protein>
<name>A0AAD0WDB6_9GAMM</name>
<dbReference type="Pfam" id="PF07963">
    <property type="entry name" value="N_methyl"/>
    <property type="match status" value="1"/>
</dbReference>
<dbReference type="SUPFAM" id="SSF54523">
    <property type="entry name" value="Pili subunits"/>
    <property type="match status" value="1"/>
</dbReference>
<evidence type="ECO:0000313" key="4">
    <source>
        <dbReference type="EMBL" id="AXV66263.1"/>
    </source>
</evidence>
<dbReference type="PANTHER" id="PTHR30093">
    <property type="entry name" value="GENERAL SECRETION PATHWAY PROTEIN G"/>
    <property type="match status" value="1"/>
</dbReference>
<feature type="transmembrane region" description="Helical" evidence="3">
    <location>
        <begin position="12"/>
        <end position="32"/>
    </location>
</feature>